<evidence type="ECO:0000313" key="1">
    <source>
        <dbReference type="EMBL" id="KAL3676219.1"/>
    </source>
</evidence>
<accession>A0ABD3GGA9</accession>
<evidence type="ECO:0008006" key="3">
    <source>
        <dbReference type="Google" id="ProtNLM"/>
    </source>
</evidence>
<dbReference type="PANTHER" id="PTHR33116:SF78">
    <property type="entry name" value="OS12G0587133 PROTEIN"/>
    <property type="match status" value="1"/>
</dbReference>
<protein>
    <recommendedName>
        <fullName evidence="3">Reverse transcriptase domain-containing protein</fullName>
    </recommendedName>
</protein>
<gene>
    <name evidence="1" type="ORF">R1sor_026167</name>
</gene>
<sequence>MQLIQRLRKEDMPLEWVSQNAKTGKIATAEFRGGLKLDVSALVDDTAAFLAVHEPSFHEFLRLLEVFQSASGAKINFAKSRILLLGKYSRPPDWLSVGPFKVLGRHDPTRYLGIMVASSLKPQDVWAHAIIAVNNRLFGLTDKYLNFEGMCTVLRFHVQTKLSFAISLVTLRNSHQKTLRQLFRTFLRDTSPARKPKVPLVAWDFISAPLCEGGLGIWDLTSFNLAFLVKYVSSLMCKTPDALWPGLFWTLCRDTVRKTHLDFLLFAPTWGRNGGSVALEALRVCWRQRCELQFDDAGKTVSFVSPLISEVEILLAEGRFSSTGKKVIRKAVLLIFPVTFRFPVGFSCPLADIYRMTDDPLLVSLQGLMLAISAPLFCPTWVKGQRSFQHFFSCSDYS</sequence>
<reference evidence="1 2" key="1">
    <citation type="submission" date="2024-09" db="EMBL/GenBank/DDBJ databases">
        <title>Chromosome-scale assembly of Riccia sorocarpa.</title>
        <authorList>
            <person name="Paukszto L."/>
        </authorList>
    </citation>
    <scope>NUCLEOTIDE SEQUENCE [LARGE SCALE GENOMIC DNA]</scope>
    <source>
        <strain evidence="1">LP-2024</strain>
        <tissue evidence="1">Aerial parts of the thallus</tissue>
    </source>
</reference>
<keyword evidence="2" id="KW-1185">Reference proteome</keyword>
<dbReference type="EMBL" id="JBJQOH010000008">
    <property type="protein sequence ID" value="KAL3676219.1"/>
    <property type="molecule type" value="Genomic_DNA"/>
</dbReference>
<proteinExistence type="predicted"/>
<evidence type="ECO:0000313" key="2">
    <source>
        <dbReference type="Proteomes" id="UP001633002"/>
    </source>
</evidence>
<dbReference type="Proteomes" id="UP001633002">
    <property type="component" value="Unassembled WGS sequence"/>
</dbReference>
<organism evidence="1 2">
    <name type="scientific">Riccia sorocarpa</name>
    <dbReference type="NCBI Taxonomy" id="122646"/>
    <lineage>
        <taxon>Eukaryota</taxon>
        <taxon>Viridiplantae</taxon>
        <taxon>Streptophyta</taxon>
        <taxon>Embryophyta</taxon>
        <taxon>Marchantiophyta</taxon>
        <taxon>Marchantiopsida</taxon>
        <taxon>Marchantiidae</taxon>
        <taxon>Marchantiales</taxon>
        <taxon>Ricciaceae</taxon>
        <taxon>Riccia</taxon>
    </lineage>
</organism>
<name>A0ABD3GGA9_9MARC</name>
<dbReference type="PANTHER" id="PTHR33116">
    <property type="entry name" value="REVERSE TRANSCRIPTASE ZINC-BINDING DOMAIN-CONTAINING PROTEIN-RELATED-RELATED"/>
    <property type="match status" value="1"/>
</dbReference>
<comment type="caution">
    <text evidence="1">The sequence shown here is derived from an EMBL/GenBank/DDBJ whole genome shotgun (WGS) entry which is preliminary data.</text>
</comment>
<dbReference type="AlphaFoldDB" id="A0ABD3GGA9"/>